<dbReference type="Pfam" id="PF00465">
    <property type="entry name" value="Fe-ADH"/>
    <property type="match status" value="1"/>
</dbReference>
<dbReference type="CDD" id="cd08177">
    <property type="entry name" value="MAR"/>
    <property type="match status" value="1"/>
</dbReference>
<dbReference type="PANTHER" id="PTHR11496">
    <property type="entry name" value="ALCOHOL DEHYDROGENASE"/>
    <property type="match status" value="1"/>
</dbReference>
<reference evidence="7" key="1">
    <citation type="submission" date="2016-10" db="EMBL/GenBank/DDBJ databases">
        <authorList>
            <person name="Varghese N."/>
            <person name="Submissions S."/>
        </authorList>
    </citation>
    <scope>NUCLEOTIDE SEQUENCE [LARGE SCALE GENOMIC DNA]</scope>
    <source>
        <strain evidence="7">BS3775</strain>
    </source>
</reference>
<organism evidence="6 7">
    <name type="scientific">Pseudomonas moorei</name>
    <dbReference type="NCBI Taxonomy" id="395599"/>
    <lineage>
        <taxon>Bacteria</taxon>
        <taxon>Pseudomonadati</taxon>
        <taxon>Pseudomonadota</taxon>
        <taxon>Gammaproteobacteria</taxon>
        <taxon>Pseudomonadales</taxon>
        <taxon>Pseudomonadaceae</taxon>
        <taxon>Pseudomonas</taxon>
    </lineage>
</organism>
<name>A0A1H1ID07_9PSED</name>
<dbReference type="PANTHER" id="PTHR11496:SF102">
    <property type="entry name" value="ALCOHOL DEHYDROGENASE 4"/>
    <property type="match status" value="1"/>
</dbReference>
<protein>
    <submittedName>
        <fullName evidence="6">Alcohol dehydrogenase, class IV</fullName>
    </submittedName>
</protein>
<dbReference type="AlphaFoldDB" id="A0A1H1ID07"/>
<evidence type="ECO:0000259" key="4">
    <source>
        <dbReference type="Pfam" id="PF00465"/>
    </source>
</evidence>
<dbReference type="InterPro" id="IPR001670">
    <property type="entry name" value="ADH_Fe/GldA"/>
</dbReference>
<dbReference type="Gene3D" id="3.40.50.1970">
    <property type="match status" value="1"/>
</dbReference>
<dbReference type="GO" id="GO:0004022">
    <property type="term" value="F:alcohol dehydrogenase (NAD+) activity"/>
    <property type="evidence" value="ECO:0007669"/>
    <property type="project" value="TreeGrafter"/>
</dbReference>
<evidence type="ECO:0000259" key="5">
    <source>
        <dbReference type="Pfam" id="PF25137"/>
    </source>
</evidence>
<dbReference type="SUPFAM" id="SSF56796">
    <property type="entry name" value="Dehydroquinate synthase-like"/>
    <property type="match status" value="1"/>
</dbReference>
<dbReference type="Pfam" id="PF25137">
    <property type="entry name" value="ADH_Fe_C"/>
    <property type="match status" value="1"/>
</dbReference>
<keyword evidence="2" id="KW-0560">Oxidoreductase</keyword>
<dbReference type="InterPro" id="IPR056798">
    <property type="entry name" value="ADH_Fe_C"/>
</dbReference>
<keyword evidence="3" id="KW-0520">NAD</keyword>
<feature type="domain" description="Alcohol dehydrogenase iron-type/glycerol dehydrogenase GldA" evidence="4">
    <location>
        <begin position="15"/>
        <end position="156"/>
    </location>
</feature>
<accession>A0A1H1ID07</accession>
<dbReference type="GO" id="GO:0046872">
    <property type="term" value="F:metal ion binding"/>
    <property type="evidence" value="ECO:0007669"/>
    <property type="project" value="InterPro"/>
</dbReference>
<comment type="similarity">
    <text evidence="1">Belongs to the iron-containing alcohol dehydrogenase family.</text>
</comment>
<dbReference type="OrthoDB" id="3812122at2"/>
<dbReference type="GO" id="GO:0018506">
    <property type="term" value="F:maleylacetate reductase activity"/>
    <property type="evidence" value="ECO:0007669"/>
    <property type="project" value="InterPro"/>
</dbReference>
<evidence type="ECO:0000256" key="1">
    <source>
        <dbReference type="ARBA" id="ARBA00007358"/>
    </source>
</evidence>
<evidence type="ECO:0000256" key="2">
    <source>
        <dbReference type="ARBA" id="ARBA00023002"/>
    </source>
</evidence>
<proteinExistence type="inferred from homology"/>
<feature type="domain" description="Fe-containing alcohol dehydrogenase-like C-terminal" evidence="5">
    <location>
        <begin position="169"/>
        <end position="349"/>
    </location>
</feature>
<dbReference type="InterPro" id="IPR034786">
    <property type="entry name" value="MAR"/>
</dbReference>
<evidence type="ECO:0000313" key="7">
    <source>
        <dbReference type="Proteomes" id="UP000199570"/>
    </source>
</evidence>
<evidence type="ECO:0000313" key="6">
    <source>
        <dbReference type="EMBL" id="SDR35449.1"/>
    </source>
</evidence>
<dbReference type="InterPro" id="IPR039697">
    <property type="entry name" value="Alcohol_dehydrogenase_Fe"/>
</dbReference>
<gene>
    <name evidence="6" type="ORF">SAMN04490195_5222</name>
</gene>
<dbReference type="RefSeq" id="WP_090326245.1">
    <property type="nucleotide sequence ID" value="NZ_FNKJ01000003.1"/>
</dbReference>
<keyword evidence="7" id="KW-1185">Reference proteome</keyword>
<dbReference type="EMBL" id="FNKJ01000003">
    <property type="protein sequence ID" value="SDR35449.1"/>
    <property type="molecule type" value="Genomic_DNA"/>
</dbReference>
<dbReference type="Proteomes" id="UP000199570">
    <property type="component" value="Unassembled WGS sequence"/>
</dbReference>
<evidence type="ECO:0000256" key="3">
    <source>
        <dbReference type="ARBA" id="ARBA00023027"/>
    </source>
</evidence>
<dbReference type="Gene3D" id="1.20.1090.10">
    <property type="entry name" value="Dehydroquinate synthase-like - alpha domain"/>
    <property type="match status" value="1"/>
</dbReference>
<sequence length="356" mass="38086">MQRFNTPFVYTSAQSRVVFGAGSIDFLTRELDQLGLNKVLIVGTAGQRAFNEELRLKLGGRIVACFSEAVMHTPVSVTNEAMSIVESHQVDGVVAVGGGSSIGLSKAIAFRTGLPQVVIPTTYAGSEMTAILGETENELKVTKSDPKIRPKVVIYDVNLTTGLPVAISVTSGMNAIAHAVEALYAHDTNPVIATLAEEGVRSLVKALPLIAANPEDLDGRSNALYGAWLCGICLGSVSMAIHHKLCHTLGGTFNLPHAETHTALLPHALAYNAGHTPQAIERLRRALDTISPAQALYDLAKKLGAQMSLKELGMPEEGIQKATELAFKNMYPNPRTLEPEGVKVLITHAWQGKRPL</sequence>